<protein>
    <submittedName>
        <fullName evidence="2">Uncharacterized protein</fullName>
    </submittedName>
</protein>
<evidence type="ECO:0000313" key="3">
    <source>
        <dbReference type="Proteomes" id="UP000236000"/>
    </source>
</evidence>
<accession>A0A2N8HEC5</accession>
<sequence length="90" mass="10095">MISVRPSFRDRGRKRGFKEKGGPGDCGELKKTRSQPRLFSLLSSLFPGIVALHGKGNRAGKTSRQAVSAGRMFPETVRREFRHSRKEPVI</sequence>
<dbReference type="Proteomes" id="UP000236000">
    <property type="component" value="Unassembled WGS sequence"/>
</dbReference>
<comment type="caution">
    <text evidence="2">The sequence shown here is derived from an EMBL/GenBank/DDBJ whole genome shotgun (WGS) entry which is preliminary data.</text>
</comment>
<reference evidence="2 3" key="1">
    <citation type="journal article" date="2017" name="BMC Genomics">
        <title>Genome sequencing of 39 Akkermansia muciniphila isolates reveals its population structure, genomic and functional diverisity, and global distribution in mammalian gut microbiotas.</title>
        <authorList>
            <person name="Guo X."/>
            <person name="Li S."/>
            <person name="Zhang J."/>
            <person name="Wu F."/>
            <person name="Li X."/>
            <person name="Wu D."/>
            <person name="Zhang M."/>
            <person name="Ou Z."/>
            <person name="Jie Z."/>
            <person name="Yan Q."/>
            <person name="Li P."/>
            <person name="Yi J."/>
            <person name="Peng Y."/>
        </authorList>
    </citation>
    <scope>NUCLEOTIDE SEQUENCE [LARGE SCALE GENOMIC DNA]</scope>
    <source>
        <strain evidence="2 3">GP24</strain>
    </source>
</reference>
<organism evidence="2 3">
    <name type="scientific">Akkermansia muciniphila</name>
    <dbReference type="NCBI Taxonomy" id="239935"/>
    <lineage>
        <taxon>Bacteria</taxon>
        <taxon>Pseudomonadati</taxon>
        <taxon>Verrucomicrobiota</taxon>
        <taxon>Verrucomicrobiia</taxon>
        <taxon>Verrucomicrobiales</taxon>
        <taxon>Akkermansiaceae</taxon>
        <taxon>Akkermansia</taxon>
    </lineage>
</organism>
<feature type="compositionally biased region" description="Basic and acidic residues" evidence="1">
    <location>
        <begin position="18"/>
        <end position="31"/>
    </location>
</feature>
<evidence type="ECO:0000256" key="1">
    <source>
        <dbReference type="SAM" id="MobiDB-lite"/>
    </source>
</evidence>
<feature type="region of interest" description="Disordered" evidence="1">
    <location>
        <begin position="1"/>
        <end position="31"/>
    </location>
</feature>
<dbReference type="EMBL" id="PJKA01000010">
    <property type="protein sequence ID" value="PNC18314.1"/>
    <property type="molecule type" value="Genomic_DNA"/>
</dbReference>
<evidence type="ECO:0000313" key="2">
    <source>
        <dbReference type="EMBL" id="PNC18314.1"/>
    </source>
</evidence>
<gene>
    <name evidence="2" type="ORF">CXU22_06725</name>
</gene>
<proteinExistence type="predicted"/>
<dbReference type="AlphaFoldDB" id="A0A2N8HEC5"/>
<name>A0A2N8HEC5_9BACT</name>